<proteinExistence type="evidence at transcript level"/>
<reference evidence="1" key="8">
    <citation type="journal article" date="2005" name="Science">
        <title>Antisense Transcription in the Mammalian Transcriptome.</title>
        <authorList>
            <consortium name="RIKEN Genome Exploration Research Group and Genome Science Group (Genome Network Project Core Group) and the FANTOM Consortium"/>
        </authorList>
    </citation>
    <scope>NUCLEOTIDE SEQUENCE</scope>
    <source>
        <strain evidence="1">C57BL/6J</strain>
        <tissue evidence="1">Spinal cord</tissue>
    </source>
</reference>
<reference evidence="1" key="6">
    <citation type="submission" date="2004-04" db="EMBL/GenBank/DDBJ databases">
        <authorList>
            <person name="Arakawa T."/>
            <person name="Carninci P."/>
            <person name="Fukuda S."/>
            <person name="Hashizume W."/>
            <person name="Hayashida K."/>
            <person name="Hori F."/>
            <person name="Iida J."/>
            <person name="Imamura K."/>
            <person name="Imotani K."/>
            <person name="Itoh M."/>
            <person name="Kanagawa S."/>
            <person name="Kawai J."/>
            <person name="Kojima M."/>
            <person name="Konno H."/>
            <person name="Murata M."/>
            <person name="Nakamura M."/>
            <person name="Ninomiya N."/>
            <person name="Nishiyori H."/>
            <person name="Nomura K."/>
            <person name="Ohno M."/>
            <person name="Sakazume N."/>
            <person name="Sano H."/>
            <person name="Sasaki D."/>
            <person name="Shibata K."/>
            <person name="Shiraki T."/>
            <person name="Tagami M."/>
            <person name="Tagami Y."/>
            <person name="Waki K."/>
            <person name="Watahiki A."/>
            <person name="Muramatsu M."/>
            <person name="Hayashizaki Y."/>
        </authorList>
    </citation>
    <scope>NUCLEOTIDE SEQUENCE</scope>
    <source>
        <strain evidence="1">C57BL/6J</strain>
        <tissue evidence="1">Spinal cord</tissue>
    </source>
</reference>
<dbReference type="EMBL" id="AK164085">
    <property type="protein sequence ID" value="BAE37618.1"/>
    <property type="molecule type" value="mRNA"/>
</dbReference>
<reference evidence="1" key="1">
    <citation type="journal article" date="1999" name="Methods Enzymol.">
        <title>High-efficiency full-length cDNA cloning.</title>
        <authorList>
            <person name="Carninci P."/>
            <person name="Hayashizaki Y."/>
        </authorList>
    </citation>
    <scope>NUCLEOTIDE SEQUENCE</scope>
    <source>
        <strain evidence="1">C57BL/6J</strain>
        <tissue evidence="1">Spinal cord</tissue>
    </source>
</reference>
<accession>Q3TPW7</accession>
<reference evidence="1" key="3">
    <citation type="journal article" date="2000" name="Genome Res.">
        <title>RIKEN integrated sequence analysis (RISA) system--384-format sequencing pipeline with 384 multicapillary sequencer.</title>
        <authorList>
            <person name="Shibata K."/>
            <person name="Itoh M."/>
            <person name="Aizawa K."/>
            <person name="Nagaoka S."/>
            <person name="Sasaki N."/>
            <person name="Carninci P."/>
            <person name="Konno H."/>
            <person name="Akiyama J."/>
            <person name="Nishi K."/>
            <person name="Kitsunai T."/>
            <person name="Tashiro H."/>
            <person name="Itoh M."/>
            <person name="Sumi N."/>
            <person name="Ishii Y."/>
            <person name="Nakamura S."/>
            <person name="Hazama M."/>
            <person name="Nishine T."/>
            <person name="Harada A."/>
            <person name="Yamamoto R."/>
            <person name="Matsumoto H."/>
            <person name="Sakaguchi S."/>
            <person name="Ikegami T."/>
            <person name="Kashiwagi K."/>
            <person name="Fujiwake S."/>
            <person name="Inoue K."/>
            <person name="Togawa Y."/>
            <person name="Izawa M."/>
            <person name="Ohara E."/>
            <person name="Watahiki M."/>
            <person name="Yoneda Y."/>
            <person name="Ishikawa T."/>
            <person name="Ozawa K."/>
            <person name="Tanaka T."/>
            <person name="Matsuura S."/>
            <person name="Kawai J."/>
            <person name="Okazaki Y."/>
            <person name="Muramatsu M."/>
            <person name="Inoue Y."/>
            <person name="Kira A."/>
            <person name="Hayashizaki Y."/>
        </authorList>
    </citation>
    <scope>NUCLEOTIDE SEQUENCE</scope>
    <source>
        <strain evidence="1">C57BL/6J</strain>
        <tissue evidence="1">Spinal cord</tissue>
    </source>
</reference>
<reference evidence="1" key="4">
    <citation type="journal article" date="2001" name="Nature">
        <title>Functional annotation of a full-length mouse cDNA collection.</title>
        <authorList>
            <consortium name="The RIKEN Genome Exploration Research Group Phase II Team and the FANTOM Consortium"/>
        </authorList>
    </citation>
    <scope>NUCLEOTIDE SEQUENCE</scope>
    <source>
        <strain evidence="1">C57BL/6J</strain>
        <tissue evidence="1">Spinal cord</tissue>
    </source>
</reference>
<organism evidence="1">
    <name type="scientific">Mus musculus</name>
    <name type="common">Mouse</name>
    <dbReference type="NCBI Taxonomy" id="10090"/>
    <lineage>
        <taxon>Eukaryota</taxon>
        <taxon>Metazoa</taxon>
        <taxon>Chordata</taxon>
        <taxon>Craniata</taxon>
        <taxon>Vertebrata</taxon>
        <taxon>Euteleostomi</taxon>
        <taxon>Mammalia</taxon>
        <taxon>Eutheria</taxon>
        <taxon>Euarchontoglires</taxon>
        <taxon>Glires</taxon>
        <taxon>Rodentia</taxon>
        <taxon>Myomorpha</taxon>
        <taxon>Muroidea</taxon>
        <taxon>Muridae</taxon>
        <taxon>Murinae</taxon>
        <taxon>Mus</taxon>
        <taxon>Mus</taxon>
    </lineage>
</organism>
<reference evidence="1" key="2">
    <citation type="journal article" date="2000" name="Genome Res.">
        <title>Normalization and subtraction of cap-trapper-selected cDNAs to prepare full-length cDNA libraries for rapid discovery of new genes.</title>
        <authorList>
            <person name="Carninci P."/>
            <person name="Shibata Y."/>
            <person name="Hayatsu N."/>
            <person name="Sugahara Y."/>
            <person name="Shibata K."/>
            <person name="Itoh M."/>
            <person name="Konno H."/>
            <person name="Okazaki Y."/>
            <person name="Muramatsu M."/>
            <person name="Hayashizaki Y."/>
        </authorList>
    </citation>
    <scope>NUCLEOTIDE SEQUENCE</scope>
    <source>
        <strain evidence="1">C57BL/6J</strain>
        <tissue evidence="1">Spinal cord</tissue>
    </source>
</reference>
<name>Q3TPW7_MOUSE</name>
<reference evidence="1" key="5">
    <citation type="journal article" date="2002" name="Nature">
        <title>Analysis of the mouse transcriptome based on functional annotation of 60,770 full-length cDNAs.</title>
        <authorList>
            <consortium name="The FANTOM Consortium and the RIKEN Genome Exploration Research Group Phase I and II Team"/>
        </authorList>
    </citation>
    <scope>NUCLEOTIDE SEQUENCE</scope>
    <source>
        <strain evidence="1">C57BL/6J</strain>
        <tissue evidence="1">Spinal cord</tissue>
    </source>
</reference>
<dbReference type="AGR" id="MGI:1918224"/>
<gene>
    <name evidence="2" type="primary">Pgm2l1</name>
</gene>
<sequence length="93" mass="10771">MQQRRKWESPTASAAVLRLPTDICKLEKYKFHLDTFNFPPFLLYLPPPCASSTFCTVKCYYPVTSLIRVLTVHSDGFKLSSELFVYRLSFSLL</sequence>
<evidence type="ECO:0000313" key="2">
    <source>
        <dbReference type="MGI" id="MGI:1918224"/>
    </source>
</evidence>
<dbReference type="AlphaFoldDB" id="Q3TPW7"/>
<evidence type="ECO:0000313" key="1">
    <source>
        <dbReference type="EMBL" id="BAE37618.1"/>
    </source>
</evidence>
<dbReference type="MGI" id="MGI:1918224">
    <property type="gene designation" value="Pgm2l1"/>
</dbReference>
<reference evidence="1" key="7">
    <citation type="journal article" date="2005" name="Science">
        <title>The Transcriptional Landscape of the Mammalian Genome.</title>
        <authorList>
            <consortium name="The FANTOM Consortium"/>
            <consortium name="Riken Genome Exploration Research Group and Genome Science Group (Genome Network Project Core Group)"/>
        </authorList>
    </citation>
    <scope>NUCLEOTIDE SEQUENCE</scope>
    <source>
        <strain evidence="1">C57BL/6J</strain>
        <tissue evidence="1">Spinal cord</tissue>
    </source>
</reference>
<protein>
    <submittedName>
        <fullName evidence="1">Uncharacterized protein</fullName>
    </submittedName>
</protein>